<dbReference type="AlphaFoldDB" id="A0A7K0CF34"/>
<reference evidence="1 2" key="1">
    <citation type="submission" date="2019-10" db="EMBL/GenBank/DDBJ databases">
        <title>Streptomyces smaragdinus sp. nov. and Streptomyces fabii sp. nov., isolated from the gut of fungus growing-termite Macrotermes natalensis.</title>
        <authorList>
            <person name="Schwitalla J."/>
            <person name="Benndorf R."/>
            <person name="Martin K."/>
            <person name="De Beer W."/>
            <person name="Kaster A.-K."/>
            <person name="Vollmers J."/>
            <person name="Poulsen M."/>
            <person name="Beemelmanns C."/>
        </authorList>
    </citation>
    <scope>NUCLEOTIDE SEQUENCE [LARGE SCALE GENOMIC DNA]</scope>
    <source>
        <strain evidence="1 2">RB5</strain>
    </source>
</reference>
<comment type="caution">
    <text evidence="1">The sequence shown here is derived from an EMBL/GenBank/DDBJ whole genome shotgun (WGS) entry which is preliminary data.</text>
</comment>
<dbReference type="Proteomes" id="UP000466345">
    <property type="component" value="Unassembled WGS sequence"/>
</dbReference>
<evidence type="ECO:0000313" key="2">
    <source>
        <dbReference type="Proteomes" id="UP000466345"/>
    </source>
</evidence>
<proteinExistence type="predicted"/>
<name>A0A7K0CF34_9ACTN</name>
<evidence type="ECO:0000313" key="1">
    <source>
        <dbReference type="EMBL" id="MQY12079.1"/>
    </source>
</evidence>
<organism evidence="1 2">
    <name type="scientific">Streptomyces smaragdinus</name>
    <dbReference type="NCBI Taxonomy" id="2585196"/>
    <lineage>
        <taxon>Bacteria</taxon>
        <taxon>Bacillati</taxon>
        <taxon>Actinomycetota</taxon>
        <taxon>Actinomycetes</taxon>
        <taxon>Kitasatosporales</taxon>
        <taxon>Streptomycetaceae</taxon>
        <taxon>Streptomyces</taxon>
    </lineage>
</organism>
<dbReference type="InterPro" id="IPR025355">
    <property type="entry name" value="DUF4259"/>
</dbReference>
<accession>A0A7K0CF34</accession>
<sequence length="137" mass="14313">MGPFDNDHAADFAGDLDELPADERLGAIEKALLMAAEGEGYLDGDLGDHAVAGAAVIAAGLPGGDPLGVYGPEEPMAEIPGWIPALAVRALDRVVGEESELAELWDESGRGQQWRAVVRRLRAVLDGPGPEQEGLFG</sequence>
<gene>
    <name evidence="1" type="ORF">SRB5_22080</name>
</gene>
<keyword evidence="2" id="KW-1185">Reference proteome</keyword>
<dbReference type="Pfam" id="PF14078">
    <property type="entry name" value="DUF4259"/>
    <property type="match status" value="1"/>
</dbReference>
<dbReference type="EMBL" id="WEGJ01000005">
    <property type="protein sequence ID" value="MQY12079.1"/>
    <property type="molecule type" value="Genomic_DNA"/>
</dbReference>
<protein>
    <recommendedName>
        <fullName evidence="3">DUF4259 domain-containing protein</fullName>
    </recommendedName>
</protein>
<evidence type="ECO:0008006" key="3">
    <source>
        <dbReference type="Google" id="ProtNLM"/>
    </source>
</evidence>